<gene>
    <name evidence="2" type="ORF">SAMN05444141_103569</name>
</gene>
<dbReference type="EMBL" id="FPBD01000003">
    <property type="protein sequence ID" value="SFT81367.1"/>
    <property type="molecule type" value="Genomic_DNA"/>
</dbReference>
<dbReference type="Proteomes" id="UP000183371">
    <property type="component" value="Unassembled WGS sequence"/>
</dbReference>
<proteinExistence type="predicted"/>
<keyword evidence="1" id="KW-0472">Membrane</keyword>
<protein>
    <submittedName>
        <fullName evidence="2">Uncharacterized protein</fullName>
    </submittedName>
</protein>
<dbReference type="AlphaFoldDB" id="A0A1I7B2F9"/>
<sequence>MQKVKVVTQSKLEFEATEGYQEVIAFFEVSLACAQMIDFKKDFSVTGALLLLVPFMFFAMVLAMAGGALLIALGHLTLELYRIVLGSLENAFSKHMMFLTMLGTLFVMPLVTGGSIWLVRKQLQKDDEANSIAFLPTLQRAHQLIVQDLDRVHFLTQAPTLIEPLFFKELSKEKIQC</sequence>
<feature type="transmembrane region" description="Helical" evidence="1">
    <location>
        <begin position="49"/>
        <end position="76"/>
    </location>
</feature>
<organism evidence="2 3">
    <name type="scientific">Pseudovibrio denitrificans</name>
    <dbReference type="NCBI Taxonomy" id="258256"/>
    <lineage>
        <taxon>Bacteria</taxon>
        <taxon>Pseudomonadati</taxon>
        <taxon>Pseudomonadota</taxon>
        <taxon>Alphaproteobacteria</taxon>
        <taxon>Hyphomicrobiales</taxon>
        <taxon>Stappiaceae</taxon>
        <taxon>Pseudovibrio</taxon>
    </lineage>
</organism>
<feature type="transmembrane region" description="Helical" evidence="1">
    <location>
        <begin position="96"/>
        <end position="119"/>
    </location>
</feature>
<name>A0A1I7B2F9_9HYPH</name>
<keyword evidence="3" id="KW-1185">Reference proteome</keyword>
<dbReference type="RefSeq" id="WP_054782930.1">
    <property type="nucleotide sequence ID" value="NZ_FPBD01000003.1"/>
</dbReference>
<reference evidence="3" key="1">
    <citation type="submission" date="2016-10" db="EMBL/GenBank/DDBJ databases">
        <authorList>
            <person name="Varghese N."/>
            <person name="Submissions S."/>
        </authorList>
    </citation>
    <scope>NUCLEOTIDE SEQUENCE [LARGE SCALE GENOMIC DNA]</scope>
    <source>
        <strain evidence="3">DSM 17465</strain>
    </source>
</reference>
<evidence type="ECO:0000313" key="3">
    <source>
        <dbReference type="Proteomes" id="UP000183371"/>
    </source>
</evidence>
<keyword evidence="1" id="KW-0812">Transmembrane</keyword>
<keyword evidence="1" id="KW-1133">Transmembrane helix</keyword>
<accession>A0A1I7B2F9</accession>
<evidence type="ECO:0000313" key="2">
    <source>
        <dbReference type="EMBL" id="SFT81367.1"/>
    </source>
</evidence>
<evidence type="ECO:0000256" key="1">
    <source>
        <dbReference type="SAM" id="Phobius"/>
    </source>
</evidence>